<keyword evidence="1" id="KW-0812">Transmembrane</keyword>
<keyword evidence="1" id="KW-1133">Transmembrane helix</keyword>
<evidence type="ECO:0000256" key="1">
    <source>
        <dbReference type="SAM" id="Phobius"/>
    </source>
</evidence>
<feature type="transmembrane region" description="Helical" evidence="1">
    <location>
        <begin position="116"/>
        <end position="136"/>
    </location>
</feature>
<sequence>MKKKKKLVIPHEHGGWAMVSVPFLTGMAVAAPQWIHAPLFVGWLLLYLASYPLLQAVKRASNRAYMLKWGAGYALGALACLIVPLIDRPQLAYFGIPLVALLAVNVWHSKRKTERALLNDLCAIVSFSLAAAAAYLAGGGEWGAKMAALTAFNLIYFMGTAFFVKTVFRERQNSRWTAYARIYHLLALIVPLALGSPLMTIPFVFPALRAFAYAGKAMRPAKVGIMEIVGALQFLILTVLLFPE</sequence>
<dbReference type="EMBL" id="QRDZ01000009">
    <property type="protein sequence ID" value="RED77443.1"/>
    <property type="molecule type" value="Genomic_DNA"/>
</dbReference>
<keyword evidence="3" id="KW-1185">Reference proteome</keyword>
<feature type="transmembrane region" description="Helical" evidence="1">
    <location>
        <begin position="12"/>
        <end position="31"/>
    </location>
</feature>
<dbReference type="Proteomes" id="UP000256977">
    <property type="component" value="Unassembled WGS sequence"/>
</dbReference>
<dbReference type="OrthoDB" id="2380563at2"/>
<dbReference type="RefSeq" id="WP_116061065.1">
    <property type="nucleotide sequence ID" value="NZ_QRDZ01000009.1"/>
</dbReference>
<comment type="caution">
    <text evidence="2">The sequence shown here is derived from an EMBL/GenBank/DDBJ whole genome shotgun (WGS) entry which is preliminary data.</text>
</comment>
<feature type="transmembrane region" description="Helical" evidence="1">
    <location>
        <begin position="37"/>
        <end position="54"/>
    </location>
</feature>
<accession>A0A3D9JTK1</accession>
<feature type="transmembrane region" description="Helical" evidence="1">
    <location>
        <begin position="92"/>
        <end position="109"/>
    </location>
</feature>
<feature type="transmembrane region" description="Helical" evidence="1">
    <location>
        <begin position="66"/>
        <end position="86"/>
    </location>
</feature>
<dbReference type="InterPro" id="IPR025576">
    <property type="entry name" value="YwiC"/>
</dbReference>
<feature type="transmembrane region" description="Helical" evidence="1">
    <location>
        <begin position="185"/>
        <end position="205"/>
    </location>
</feature>
<dbReference type="Pfam" id="PF14256">
    <property type="entry name" value="YwiC"/>
    <property type="match status" value="1"/>
</dbReference>
<gene>
    <name evidence="2" type="ORF">DFP98_10954</name>
</gene>
<reference evidence="2 3" key="1">
    <citation type="submission" date="2018-07" db="EMBL/GenBank/DDBJ databases">
        <title>Genomic Encyclopedia of Type Strains, Phase III (KMG-III): the genomes of soil and plant-associated and newly described type strains.</title>
        <authorList>
            <person name="Whitman W."/>
        </authorList>
    </citation>
    <scope>NUCLEOTIDE SEQUENCE [LARGE SCALE GENOMIC DNA]</scope>
    <source>
        <strain evidence="2 3">CECT 7287</strain>
    </source>
</reference>
<keyword evidence="1" id="KW-0472">Membrane</keyword>
<dbReference type="AlphaFoldDB" id="A0A3D9JTK1"/>
<feature type="transmembrane region" description="Helical" evidence="1">
    <location>
        <begin position="225"/>
        <end position="242"/>
    </location>
</feature>
<evidence type="ECO:0000313" key="2">
    <source>
        <dbReference type="EMBL" id="RED77443.1"/>
    </source>
</evidence>
<evidence type="ECO:0000313" key="3">
    <source>
        <dbReference type="Proteomes" id="UP000256977"/>
    </source>
</evidence>
<protein>
    <submittedName>
        <fullName evidence="2">YwiC-like protein</fullName>
    </submittedName>
</protein>
<organism evidence="2 3">
    <name type="scientific">Cohnella phaseoli</name>
    <dbReference type="NCBI Taxonomy" id="456490"/>
    <lineage>
        <taxon>Bacteria</taxon>
        <taxon>Bacillati</taxon>
        <taxon>Bacillota</taxon>
        <taxon>Bacilli</taxon>
        <taxon>Bacillales</taxon>
        <taxon>Paenibacillaceae</taxon>
        <taxon>Cohnella</taxon>
    </lineage>
</organism>
<feature type="transmembrane region" description="Helical" evidence="1">
    <location>
        <begin position="142"/>
        <end position="164"/>
    </location>
</feature>
<proteinExistence type="predicted"/>
<name>A0A3D9JTK1_9BACL</name>